<comment type="caution">
    <text evidence="1">The sequence shown here is derived from an EMBL/GenBank/DDBJ whole genome shotgun (WGS) entry which is preliminary data.</text>
</comment>
<keyword evidence="2" id="KW-1185">Reference proteome</keyword>
<dbReference type="EMBL" id="NCXO01000003">
    <property type="protein sequence ID" value="OSC35567.1"/>
    <property type="molecule type" value="Genomic_DNA"/>
</dbReference>
<dbReference type="AlphaFoldDB" id="A0A7I7SAH1"/>
<evidence type="ECO:0000313" key="1">
    <source>
        <dbReference type="EMBL" id="OSC35567.1"/>
    </source>
</evidence>
<name>A0A7I7SAH1_9MYCO</name>
<reference evidence="1 2" key="1">
    <citation type="submission" date="2017-04" db="EMBL/GenBank/DDBJ databases">
        <title>The new phylogeny of genus Mycobacterium.</title>
        <authorList>
            <person name="Tortoli E."/>
            <person name="Trovato A."/>
            <person name="Cirillo D.M."/>
        </authorList>
    </citation>
    <scope>NUCLEOTIDE SEQUENCE [LARGE SCALE GENOMIC DNA]</scope>
    <source>
        <strain evidence="1 2">KCTC 19819</strain>
    </source>
</reference>
<evidence type="ECO:0000313" key="2">
    <source>
        <dbReference type="Proteomes" id="UP000193577"/>
    </source>
</evidence>
<accession>A0A7I7SAH1</accession>
<dbReference type="RefSeq" id="WP_085302087.1">
    <property type="nucleotide sequence ID" value="NZ_AP022594.1"/>
</dbReference>
<sequence length="135" mass="14932">MKPLSQVLSDLAVRTKKIEDSAVALRDKNRTELQKRRDELESTIGSDLNAFETGVGDKKDAAQNWWRDLKATSDEKIETLKSRRKERKAERAAERAAEDAEAAAALALYFLDVAEWAAVEAELAQAEADDAAAGR</sequence>
<organism evidence="1 2">
    <name type="scientific">Mycolicibacillus koreensis</name>
    <dbReference type="NCBI Taxonomy" id="1069220"/>
    <lineage>
        <taxon>Bacteria</taxon>
        <taxon>Bacillati</taxon>
        <taxon>Actinomycetota</taxon>
        <taxon>Actinomycetes</taxon>
        <taxon>Mycobacteriales</taxon>
        <taxon>Mycobacteriaceae</taxon>
        <taxon>Mycolicibacillus</taxon>
    </lineage>
</organism>
<gene>
    <name evidence="1" type="ORF">B8W67_02265</name>
</gene>
<proteinExistence type="predicted"/>
<dbReference type="Proteomes" id="UP000193577">
    <property type="component" value="Unassembled WGS sequence"/>
</dbReference>
<protein>
    <submittedName>
        <fullName evidence="1">Uncharacterized protein</fullName>
    </submittedName>
</protein>